<protein>
    <submittedName>
        <fullName evidence="2">PIN domain-containing protein</fullName>
    </submittedName>
</protein>
<dbReference type="PANTHER" id="PTHR39664">
    <property type="match status" value="1"/>
</dbReference>
<dbReference type="Gene3D" id="3.40.50.1010">
    <property type="entry name" value="5'-nuclease"/>
    <property type="match status" value="1"/>
</dbReference>
<proteinExistence type="predicted"/>
<sequence length="136" mass="16114">MHAVIDTSVLIYDTFSDSEFHEKARSLLDSLDRWYVPPIVLQEYVWFFKNQGFSVKEARIMLSEYTSDPRFRGLVEDYKVILRALEVLEREKLALSRFNDVVILVHAMEKNYLATFDQRLRRLATKLKVEVLPEEI</sequence>
<dbReference type="AlphaFoldDB" id="A0A9E7SNH5"/>
<reference evidence="2" key="2">
    <citation type="submission" date="2022-06" db="EMBL/GenBank/DDBJ databases">
        <authorList>
            <person name="Park Y.-J."/>
        </authorList>
    </citation>
    <scope>NUCLEOTIDE SEQUENCE</scope>
    <source>
        <strain evidence="2">TY</strain>
    </source>
</reference>
<dbReference type="Proteomes" id="UP001055732">
    <property type="component" value="Chromosome"/>
</dbReference>
<organism evidence="2 3">
    <name type="scientific">Thermococcus aggregans</name>
    <dbReference type="NCBI Taxonomy" id="110163"/>
    <lineage>
        <taxon>Archaea</taxon>
        <taxon>Methanobacteriati</taxon>
        <taxon>Methanobacteriota</taxon>
        <taxon>Thermococci</taxon>
        <taxon>Thermococcales</taxon>
        <taxon>Thermococcaceae</taxon>
        <taxon>Thermococcus</taxon>
    </lineage>
</organism>
<evidence type="ECO:0000313" key="2">
    <source>
        <dbReference type="EMBL" id="USS39807.1"/>
    </source>
</evidence>
<dbReference type="Pfam" id="PF01850">
    <property type="entry name" value="PIN"/>
    <property type="match status" value="1"/>
</dbReference>
<dbReference type="CDD" id="cd18684">
    <property type="entry name" value="PIN_VapC-like"/>
    <property type="match status" value="1"/>
</dbReference>
<dbReference type="InterPro" id="IPR002716">
    <property type="entry name" value="PIN_dom"/>
</dbReference>
<accession>A0A9E7SNH5</accession>
<evidence type="ECO:0000313" key="3">
    <source>
        <dbReference type="Proteomes" id="UP001055732"/>
    </source>
</evidence>
<dbReference type="InterPro" id="IPR029060">
    <property type="entry name" value="PIN-like_dom_sf"/>
</dbReference>
<name>A0A9E7SNH5_THEAG</name>
<dbReference type="RefSeq" id="WP_253303764.1">
    <property type="nucleotide sequence ID" value="NZ_CP099582.1"/>
</dbReference>
<dbReference type="SUPFAM" id="SSF88723">
    <property type="entry name" value="PIN domain-like"/>
    <property type="match status" value="1"/>
</dbReference>
<reference evidence="2" key="1">
    <citation type="journal article" date="1998" name="Int. J. Syst. Bacteriol. 48 Pt">
        <title>Thermococcus guaymasensis sp. nov. and Thermococcus aggregans sp. nov., two novel thermophilic archaea isolated from the Guaymas Basin hydrothermal vent site.</title>
        <authorList>
            <person name="Canganella F."/>
            <person name="Jones W.J."/>
            <person name="Gambacorta A."/>
            <person name="Antranikian G."/>
        </authorList>
    </citation>
    <scope>NUCLEOTIDE SEQUENCE</scope>
    <source>
        <strain evidence="2">TY</strain>
    </source>
</reference>
<evidence type="ECO:0000259" key="1">
    <source>
        <dbReference type="SMART" id="SM00670"/>
    </source>
</evidence>
<gene>
    <name evidence="2" type="ORF">NF865_05325</name>
</gene>
<dbReference type="KEGG" id="tagg:NF865_05325"/>
<dbReference type="EMBL" id="CP099582">
    <property type="protein sequence ID" value="USS39807.1"/>
    <property type="molecule type" value="Genomic_DNA"/>
</dbReference>
<dbReference type="SMART" id="SM00670">
    <property type="entry name" value="PINc"/>
    <property type="match status" value="1"/>
</dbReference>
<feature type="domain" description="PIN" evidence="1">
    <location>
        <begin position="1"/>
        <end position="122"/>
    </location>
</feature>
<dbReference type="PANTHER" id="PTHR39664:SF2">
    <property type="entry name" value="NUCLEIC ACID-BINDING PROTEIN, CONTAINING PIN DOMAIN-RELATED"/>
    <property type="match status" value="1"/>
</dbReference>
<keyword evidence="3" id="KW-1185">Reference proteome</keyword>